<evidence type="ECO:0000313" key="2">
    <source>
        <dbReference type="EMBL" id="MCP2370412.1"/>
    </source>
</evidence>
<dbReference type="Proteomes" id="UP001139722">
    <property type="component" value="Unassembled WGS sequence"/>
</dbReference>
<protein>
    <submittedName>
        <fullName evidence="2">Uncharacterized protein</fullName>
    </submittedName>
</protein>
<keyword evidence="3" id="KW-1185">Reference proteome</keyword>
<reference evidence="2" key="1">
    <citation type="submission" date="2022-06" db="EMBL/GenBank/DDBJ databases">
        <title>Sequencing the genomes of 1000 actinobacteria strains.</title>
        <authorList>
            <person name="Klenk H.-P."/>
        </authorList>
    </citation>
    <scope>NUCLEOTIDE SEQUENCE</scope>
    <source>
        <strain evidence="2">DSM 22016</strain>
    </source>
</reference>
<comment type="caution">
    <text evidence="2">The sequence shown here is derived from an EMBL/GenBank/DDBJ whole genome shotgun (WGS) entry which is preliminary data.</text>
</comment>
<evidence type="ECO:0000256" key="1">
    <source>
        <dbReference type="SAM" id="Phobius"/>
    </source>
</evidence>
<sequence length="351" mass="37348">MTGAGVRSGRLSVLAIVGWAGLAMLLAGAFLAALGGLNQTTYGAANFVQRYLDAVAEDDMATATTTPGVALDDAEIEALGLPADISSAMLRSGVIEVGPEDVQVVEDVANPDGTHSVSVSYRLDTAILQSTFDVRPIDPLYGLLNRWEFVTSPITVVDVTAAHNPVFTVGSLTLDTRATKTGDDLKAFTQTAPYLAIAPAVYEFSYSDILVEAIPTTLGIEPQKRAEVTVDAQPTADFVKRVQTQVDDYLDQCATQLVLQPASCPFGIEIDDRVLGDPAWSIVTYPVVTLTAGETAFEMPPTDGLAHISVEVQSLFDGEITQLEEDRPFKVALTATIRPDDSIAIQLQQTG</sequence>
<dbReference type="AlphaFoldDB" id="A0A9X2H415"/>
<gene>
    <name evidence="2" type="ORF">BJ978_001088</name>
</gene>
<keyword evidence="1" id="KW-1133">Transmembrane helix</keyword>
<keyword evidence="1" id="KW-0812">Transmembrane</keyword>
<feature type="transmembrane region" description="Helical" evidence="1">
    <location>
        <begin position="12"/>
        <end position="37"/>
    </location>
</feature>
<proteinExistence type="predicted"/>
<dbReference type="RefSeq" id="WP_156998428.1">
    <property type="nucleotide sequence ID" value="NZ_BAAANU010000080.1"/>
</dbReference>
<dbReference type="OrthoDB" id="3818356at2"/>
<organism evidence="2 3">
    <name type="scientific">Agromyces terreus</name>
    <dbReference type="NCBI Taxonomy" id="424795"/>
    <lineage>
        <taxon>Bacteria</taxon>
        <taxon>Bacillati</taxon>
        <taxon>Actinomycetota</taxon>
        <taxon>Actinomycetes</taxon>
        <taxon>Micrococcales</taxon>
        <taxon>Microbacteriaceae</taxon>
        <taxon>Agromyces</taxon>
    </lineage>
</organism>
<accession>A0A9X2H415</accession>
<name>A0A9X2H415_9MICO</name>
<dbReference type="EMBL" id="JAMZDY010000001">
    <property type="protein sequence ID" value="MCP2370412.1"/>
    <property type="molecule type" value="Genomic_DNA"/>
</dbReference>
<keyword evidence="1" id="KW-0472">Membrane</keyword>
<evidence type="ECO:0000313" key="3">
    <source>
        <dbReference type="Proteomes" id="UP001139722"/>
    </source>
</evidence>